<protein>
    <submittedName>
        <fullName evidence="6">Winged helix-turn-helix transcriptional regulator</fullName>
    </submittedName>
</protein>
<evidence type="ECO:0000313" key="6">
    <source>
        <dbReference type="EMBL" id="QTL97286.1"/>
    </source>
</evidence>
<dbReference type="EMBL" id="CP046640">
    <property type="protein sequence ID" value="QTL97286.1"/>
    <property type="molecule type" value="Genomic_DNA"/>
</dbReference>
<keyword evidence="4" id="KW-0804">Transcription</keyword>
<proteinExistence type="inferred from homology"/>
<dbReference type="Pfam" id="PF04198">
    <property type="entry name" value="Sugar-bind"/>
    <property type="match status" value="1"/>
</dbReference>
<organism evidence="6 7">
    <name type="scientific">Iocasia fonsfrigidae</name>
    <dbReference type="NCBI Taxonomy" id="2682810"/>
    <lineage>
        <taxon>Bacteria</taxon>
        <taxon>Bacillati</taxon>
        <taxon>Bacillota</taxon>
        <taxon>Clostridia</taxon>
        <taxon>Halanaerobiales</taxon>
        <taxon>Halanaerobiaceae</taxon>
        <taxon>Iocasia</taxon>
    </lineage>
</organism>
<dbReference type="Gene3D" id="1.10.10.60">
    <property type="entry name" value="Homeodomain-like"/>
    <property type="match status" value="1"/>
</dbReference>
<evidence type="ECO:0000313" key="7">
    <source>
        <dbReference type="Proteomes" id="UP000665020"/>
    </source>
</evidence>
<evidence type="ECO:0000256" key="2">
    <source>
        <dbReference type="ARBA" id="ARBA00023015"/>
    </source>
</evidence>
<evidence type="ECO:0000256" key="3">
    <source>
        <dbReference type="ARBA" id="ARBA00023125"/>
    </source>
</evidence>
<dbReference type="InterPro" id="IPR037171">
    <property type="entry name" value="NagB/RpiA_transferase-like"/>
</dbReference>
<sequence length="313" mass="35510">MLEKELELMTKVSLLYYKQEFSQREIAKKLDISRPKVSRLLNKAKEEGIVKIEIVSPVKDTSNLESEIELRYNLKEVLFIDKTDNQPDELIKIKIANKCSEYLERITEGKEYLGLAAGTTLYKFAEEGNFSNRKDYRYIPLIGSLSDIGESYNSNEICSILSKRVGGTNYLLSAPALVKSQEIANSFRDETRIKRIFNLYKKIDVAILGIGVASKNHPLYKGHLTPREEKELEAHPLCGSLGIITYDQNGEIIETAFLKRSLGIDFKELLNIPIRIGLAFGVKKREAIFAAIKGEFVNVLITDLNTGQWLNKI</sequence>
<keyword evidence="2" id="KW-0805">Transcription regulation</keyword>
<dbReference type="InterPro" id="IPR013324">
    <property type="entry name" value="RNA_pol_sigma_r3/r4-like"/>
</dbReference>
<gene>
    <name evidence="6" type="ORF">GM661_04460</name>
</gene>
<name>A0A8A7K6E3_9FIRM</name>
<dbReference type="RefSeq" id="WP_230868917.1">
    <property type="nucleotide sequence ID" value="NZ_CP046640.1"/>
</dbReference>
<dbReference type="Proteomes" id="UP000665020">
    <property type="component" value="Chromosome"/>
</dbReference>
<keyword evidence="7" id="KW-1185">Reference proteome</keyword>
<dbReference type="GO" id="GO:0030246">
    <property type="term" value="F:carbohydrate binding"/>
    <property type="evidence" value="ECO:0007669"/>
    <property type="project" value="InterPro"/>
</dbReference>
<dbReference type="InterPro" id="IPR007324">
    <property type="entry name" value="Sugar-bd_dom_put"/>
</dbReference>
<accession>A0A8A7K6E3</accession>
<dbReference type="KEGG" id="ifn:GM661_04460"/>
<dbReference type="PANTHER" id="PTHR34294:SF1">
    <property type="entry name" value="TRANSCRIPTIONAL REGULATOR LSRR"/>
    <property type="match status" value="1"/>
</dbReference>
<evidence type="ECO:0000256" key="4">
    <source>
        <dbReference type="ARBA" id="ARBA00023163"/>
    </source>
</evidence>
<reference evidence="6" key="1">
    <citation type="submission" date="2019-12" db="EMBL/GenBank/DDBJ databases">
        <authorList>
            <person name="zhang j."/>
            <person name="sun C.M."/>
        </authorList>
    </citation>
    <scope>NUCLEOTIDE SEQUENCE</scope>
    <source>
        <strain evidence="6">NS-1</strain>
    </source>
</reference>
<dbReference type="SUPFAM" id="SSF88659">
    <property type="entry name" value="Sigma3 and sigma4 domains of RNA polymerase sigma factors"/>
    <property type="match status" value="1"/>
</dbReference>
<dbReference type="Pfam" id="PF13412">
    <property type="entry name" value="HTH_24"/>
    <property type="match status" value="1"/>
</dbReference>
<dbReference type="AlphaFoldDB" id="A0A8A7K6E3"/>
<dbReference type="SUPFAM" id="SSF100950">
    <property type="entry name" value="NagB/RpiA/CoA transferase-like"/>
    <property type="match status" value="1"/>
</dbReference>
<comment type="similarity">
    <text evidence="1">Belongs to the SorC transcriptional regulatory family.</text>
</comment>
<feature type="domain" description="Sugar-binding" evidence="5">
    <location>
        <begin position="57"/>
        <end position="307"/>
    </location>
</feature>
<evidence type="ECO:0000259" key="5">
    <source>
        <dbReference type="Pfam" id="PF04198"/>
    </source>
</evidence>
<dbReference type="Gene3D" id="3.40.50.1360">
    <property type="match status" value="1"/>
</dbReference>
<keyword evidence="3" id="KW-0238">DNA-binding</keyword>
<dbReference type="InterPro" id="IPR051054">
    <property type="entry name" value="SorC_transcr_regulators"/>
</dbReference>
<dbReference type="GO" id="GO:0003677">
    <property type="term" value="F:DNA binding"/>
    <property type="evidence" value="ECO:0007669"/>
    <property type="project" value="UniProtKB-KW"/>
</dbReference>
<evidence type="ECO:0000256" key="1">
    <source>
        <dbReference type="ARBA" id="ARBA00010466"/>
    </source>
</evidence>
<dbReference type="PANTHER" id="PTHR34294">
    <property type="entry name" value="TRANSCRIPTIONAL REGULATOR-RELATED"/>
    <property type="match status" value="1"/>
</dbReference>